<comment type="function">
    <text evidence="5">In eubacteria ppGpp (guanosine 3'-diphosphate 5'-diphosphate) is a mediator of the stringent response that coordinates a variety of cellular activities in response to changes in nutritional abundance.</text>
</comment>
<dbReference type="GO" id="GO:0008728">
    <property type="term" value="F:GTP diphosphokinase activity"/>
    <property type="evidence" value="ECO:0007669"/>
    <property type="project" value="TreeGrafter"/>
</dbReference>
<dbReference type="SUPFAM" id="SSF81301">
    <property type="entry name" value="Nucleotidyltransferase"/>
    <property type="match status" value="1"/>
</dbReference>
<evidence type="ECO:0000256" key="1">
    <source>
        <dbReference type="ARBA" id="ARBA00019852"/>
    </source>
</evidence>
<sequence>MVAVTHSISQSASALSSSELLCEGVTPADAGRIADALAWVQPLYDIRSLGTQEPVWEHALGTALIAASLRLDADTRIAALCFAVGDVLDHPNEQIGERYGEGVARLVDGLRRLNGLRVITRMTTTASAPEIRAQSEVLRKMLLAMVEDIRVVLLRVASRTQTLRYFTDHPGKTRDAIARESLDIYAPLANRLGIWQLKWELEDLSFRFLEPETYKRIARMLDERRVEREQFIVDAVARLKAEVAALGIKAEVYGRPKHIYSIYNKMRAKRLDFSQIYDVRALRVLVAEVKDCYAVLGIVHQIWTPIPKEFDDYISMPKGNNYQSLHTAVYAGDGRALEVQIRTHDMHNHAELGVAAHWRYKEGSGASAGEYDEKIALLRSLLSWRDEVTDSADWLEQFKRASLDDTIYVLTPQGRVIDLPRGGTPIDFAYRVHTDLGHRCRGAKVNGQLVTLNTPLESGQTVEIMSTKEGGPSRDWLNAQQAYVATPRARQKIKQYFSALEEEELLVRGRSVLTREIQREGHGQVNLDDLATRLGFKNQDALFIAAGRGEVGPRAIQVALRGADAVDEPSQTPEVIIGQSHSGDAGDTILIVGVGKLMTSLGRCCKPAPPDAIQGYVTRGRGVSIHRVECRDFQQLVRSHPERLISAQWGGAASPKEAVFPIDVLVHAMDRQGLLRDISEVLSREKLNVIAVNTLSRKGAARMRFTLEVQGVHQIQRALALIREVKGVTDVERG</sequence>
<dbReference type="CDD" id="cd04876">
    <property type="entry name" value="ACT_RelA-SpoT"/>
    <property type="match status" value="1"/>
</dbReference>
<keyword evidence="8" id="KW-0378">Hydrolase</keyword>
<evidence type="ECO:0000256" key="5">
    <source>
        <dbReference type="RuleBase" id="RU003847"/>
    </source>
</evidence>
<name>A0A848FXQ7_9RHOO</name>
<dbReference type="FunFam" id="3.10.20.30:FF:000002">
    <property type="entry name" value="GTP pyrophosphokinase (RelA/SpoT)"/>
    <property type="match status" value="1"/>
</dbReference>
<dbReference type="FunFam" id="3.30.460.10:FF:000001">
    <property type="entry name" value="GTP pyrophosphokinase RelA"/>
    <property type="match status" value="1"/>
</dbReference>
<dbReference type="GO" id="GO:0015969">
    <property type="term" value="P:guanosine tetraphosphate metabolic process"/>
    <property type="evidence" value="ECO:0007669"/>
    <property type="project" value="InterPro"/>
</dbReference>
<dbReference type="Pfam" id="PF04607">
    <property type="entry name" value="RelA_SpoT"/>
    <property type="match status" value="1"/>
</dbReference>
<dbReference type="GO" id="GO:0042594">
    <property type="term" value="P:response to starvation"/>
    <property type="evidence" value="ECO:0007669"/>
    <property type="project" value="TreeGrafter"/>
</dbReference>
<dbReference type="Pfam" id="PF13291">
    <property type="entry name" value="ACT_4"/>
    <property type="match status" value="1"/>
</dbReference>
<dbReference type="Gene3D" id="3.30.70.260">
    <property type="match status" value="1"/>
</dbReference>
<comment type="similarity">
    <text evidence="5">Belongs to the relA/spoT family.</text>
</comment>
<dbReference type="CDD" id="cd05399">
    <property type="entry name" value="NT_Rel-Spo_like"/>
    <property type="match status" value="1"/>
</dbReference>
<evidence type="ECO:0000256" key="3">
    <source>
        <dbReference type="ARBA" id="ARBA00032407"/>
    </source>
</evidence>
<gene>
    <name evidence="8" type="ORF">HHL15_02800</name>
</gene>
<dbReference type="Pfam" id="PF02824">
    <property type="entry name" value="TGS"/>
    <property type="match status" value="1"/>
</dbReference>
<dbReference type="PANTHER" id="PTHR21262">
    <property type="entry name" value="GUANOSINE-3',5'-BIS DIPHOSPHATE 3'-PYROPHOSPHOHYDROLASE"/>
    <property type="match status" value="1"/>
</dbReference>
<dbReference type="InterPro" id="IPR004095">
    <property type="entry name" value="TGS"/>
</dbReference>
<dbReference type="InterPro" id="IPR012675">
    <property type="entry name" value="Beta-grasp_dom_sf"/>
</dbReference>
<dbReference type="InterPro" id="IPR012676">
    <property type="entry name" value="TGS-like"/>
</dbReference>
<dbReference type="CDD" id="cd01668">
    <property type="entry name" value="TGS_RSH"/>
    <property type="match status" value="1"/>
</dbReference>
<evidence type="ECO:0000259" key="7">
    <source>
        <dbReference type="PROSITE" id="PS51880"/>
    </source>
</evidence>
<evidence type="ECO:0000256" key="2">
    <source>
        <dbReference type="ARBA" id="ARBA00029754"/>
    </source>
</evidence>
<dbReference type="Gene3D" id="1.10.3210.10">
    <property type="entry name" value="Hypothetical protein af1432"/>
    <property type="match status" value="1"/>
</dbReference>
<dbReference type="SMART" id="SM00954">
    <property type="entry name" value="RelA_SpoT"/>
    <property type="match status" value="1"/>
</dbReference>
<dbReference type="SUPFAM" id="SSF55021">
    <property type="entry name" value="ACT-like"/>
    <property type="match status" value="1"/>
</dbReference>
<dbReference type="Gene3D" id="3.10.20.30">
    <property type="match status" value="1"/>
</dbReference>
<evidence type="ECO:0000259" key="6">
    <source>
        <dbReference type="PROSITE" id="PS51671"/>
    </source>
</evidence>
<dbReference type="EMBL" id="JABBGA010000001">
    <property type="protein sequence ID" value="NML24658.1"/>
    <property type="molecule type" value="Genomic_DNA"/>
</dbReference>
<dbReference type="GO" id="GO:0015949">
    <property type="term" value="P:nucleobase-containing small molecule interconversion"/>
    <property type="evidence" value="ECO:0007669"/>
    <property type="project" value="UniProtKB-ARBA"/>
</dbReference>
<dbReference type="InterPro" id="IPR043519">
    <property type="entry name" value="NT_sf"/>
</dbReference>
<feature type="domain" description="ACT" evidence="6">
    <location>
        <begin position="663"/>
        <end position="734"/>
    </location>
</feature>
<evidence type="ECO:0000256" key="4">
    <source>
        <dbReference type="ARBA" id="ARBA00033308"/>
    </source>
</evidence>
<dbReference type="InterPro" id="IPR004811">
    <property type="entry name" value="RelA/Spo_fam"/>
</dbReference>
<dbReference type="NCBIfam" id="TIGR00691">
    <property type="entry name" value="spoT_relA"/>
    <property type="match status" value="1"/>
</dbReference>
<dbReference type="Pfam" id="PF13328">
    <property type="entry name" value="HD_4"/>
    <property type="match status" value="1"/>
</dbReference>
<dbReference type="InterPro" id="IPR045865">
    <property type="entry name" value="ACT-like_dom_sf"/>
</dbReference>
<proteinExistence type="inferred from homology"/>
<accession>A0A848FXQ7</accession>
<dbReference type="PROSITE" id="PS51671">
    <property type="entry name" value="ACT"/>
    <property type="match status" value="1"/>
</dbReference>
<dbReference type="GO" id="GO:0008893">
    <property type="term" value="F:guanosine-3',5'-bis(diphosphate) 3'-diphosphatase activity"/>
    <property type="evidence" value="ECO:0007669"/>
    <property type="project" value="TreeGrafter"/>
</dbReference>
<dbReference type="AlphaFoldDB" id="A0A848FXQ7"/>
<dbReference type="InterPro" id="IPR033655">
    <property type="entry name" value="TGS_RelA/SpoT"/>
</dbReference>
<dbReference type="GO" id="GO:0005886">
    <property type="term" value="C:plasma membrane"/>
    <property type="evidence" value="ECO:0007669"/>
    <property type="project" value="TreeGrafter"/>
</dbReference>
<keyword evidence="9" id="KW-1185">Reference proteome</keyword>
<comment type="caution">
    <text evidence="8">The sequence shown here is derived from an EMBL/GenBank/DDBJ whole genome shotgun (WGS) entry which is preliminary data.</text>
</comment>
<dbReference type="SUPFAM" id="SSF81271">
    <property type="entry name" value="TGS-like"/>
    <property type="match status" value="1"/>
</dbReference>
<dbReference type="InterPro" id="IPR002912">
    <property type="entry name" value="ACT_dom"/>
</dbReference>
<dbReference type="RefSeq" id="WP_169144268.1">
    <property type="nucleotide sequence ID" value="NZ_JABBGA010000001.1"/>
</dbReference>
<dbReference type="PROSITE" id="PS51880">
    <property type="entry name" value="TGS"/>
    <property type="match status" value="1"/>
</dbReference>
<evidence type="ECO:0000313" key="9">
    <source>
        <dbReference type="Proteomes" id="UP000580043"/>
    </source>
</evidence>
<dbReference type="SUPFAM" id="SSF109604">
    <property type="entry name" value="HD-domain/PDEase-like"/>
    <property type="match status" value="1"/>
</dbReference>
<organism evidence="8 9">
    <name type="scientific">Zoogloea dura</name>
    <dbReference type="NCBI Taxonomy" id="2728840"/>
    <lineage>
        <taxon>Bacteria</taxon>
        <taxon>Pseudomonadati</taxon>
        <taxon>Pseudomonadota</taxon>
        <taxon>Betaproteobacteria</taxon>
        <taxon>Rhodocyclales</taxon>
        <taxon>Zoogloeaceae</taxon>
        <taxon>Zoogloea</taxon>
    </lineage>
</organism>
<dbReference type="Gene3D" id="3.30.460.10">
    <property type="entry name" value="Beta Polymerase, domain 2"/>
    <property type="match status" value="1"/>
</dbReference>
<evidence type="ECO:0000313" key="8">
    <source>
        <dbReference type="EMBL" id="NML24658.1"/>
    </source>
</evidence>
<feature type="domain" description="TGS" evidence="7">
    <location>
        <begin position="405"/>
        <end position="466"/>
    </location>
</feature>
<reference evidence="8 9" key="1">
    <citation type="submission" date="2020-04" db="EMBL/GenBank/DDBJ databases">
        <title>Zoogloea sp. G-4-1-14 isolated from soil.</title>
        <authorList>
            <person name="Dahal R.H."/>
        </authorList>
    </citation>
    <scope>NUCLEOTIDE SEQUENCE [LARGE SCALE GENOMIC DNA]</scope>
    <source>
        <strain evidence="8 9">G-4-1-14</strain>
    </source>
</reference>
<dbReference type="InterPro" id="IPR007685">
    <property type="entry name" value="RelA_SpoT"/>
</dbReference>
<dbReference type="PANTHER" id="PTHR21262:SF31">
    <property type="entry name" value="GTP PYROPHOSPHOKINASE"/>
    <property type="match status" value="1"/>
</dbReference>
<dbReference type="Proteomes" id="UP000580043">
    <property type="component" value="Unassembled WGS sequence"/>
</dbReference>
<protein>
    <recommendedName>
        <fullName evidence="1">GTP pyrophosphokinase</fullName>
    </recommendedName>
    <alternativeName>
        <fullName evidence="3">(p)ppGpp synthase</fullName>
    </alternativeName>
    <alternativeName>
        <fullName evidence="2">ATP:GTP 3'-pyrophosphotransferase</fullName>
    </alternativeName>
    <alternativeName>
        <fullName evidence="4">ppGpp synthase I</fullName>
    </alternativeName>
</protein>